<dbReference type="VEuPathDB" id="FungiDB:RhiirFUN_017009"/>
<reference evidence="2 3" key="2">
    <citation type="submission" date="2017-10" db="EMBL/GenBank/DDBJ databases">
        <title>Extensive intraspecific genome diversity in a model arbuscular mycorrhizal fungus.</title>
        <authorList>
            <person name="Chen E.C.H."/>
            <person name="Morin E."/>
            <person name="Baudet D."/>
            <person name="Noel J."/>
            <person name="Ndikumana S."/>
            <person name="Charron P."/>
            <person name="St-Onge C."/>
            <person name="Giorgi J."/>
            <person name="Grigoriev I.V."/>
            <person name="Roux C."/>
            <person name="Martin F.M."/>
            <person name="Corradi N."/>
        </authorList>
    </citation>
    <scope>NUCLEOTIDE SEQUENCE [LARGE SCALE GENOMIC DNA]</scope>
    <source>
        <strain evidence="2 3">C2</strain>
    </source>
</reference>
<dbReference type="AlphaFoldDB" id="A0A2N1MFS9"/>
<dbReference type="Proteomes" id="UP000233469">
    <property type="component" value="Unassembled WGS sequence"/>
</dbReference>
<name>A0A2N1MFS9_9GLOM</name>
<gene>
    <name evidence="2" type="ORF">RhiirC2_793212</name>
</gene>
<sequence>MVLLEDEIPRELLLQKSGNYLENFGYRLRFSFFRLQTKRQLLELIIKYCKTIRLLDYCVFNDDINSLMSSLIENIKQNLNYLSIDLSNYEDNEYSNIKPILQNLGQTLPSKLEYLSLVLEHQEDVNNVAIVPYIKEYIMKKKRVKYLAIKSTIFSNIKLYSKIIFILMYLLHSTYFTSMYLFQI</sequence>
<proteinExistence type="predicted"/>
<evidence type="ECO:0000313" key="3">
    <source>
        <dbReference type="Proteomes" id="UP000233469"/>
    </source>
</evidence>
<keyword evidence="1" id="KW-0472">Membrane</keyword>
<evidence type="ECO:0000256" key="1">
    <source>
        <dbReference type="SAM" id="Phobius"/>
    </source>
</evidence>
<keyword evidence="1" id="KW-1133">Transmembrane helix</keyword>
<protein>
    <submittedName>
        <fullName evidence="2">Uncharacterized protein</fullName>
    </submittedName>
</protein>
<reference evidence="2 3" key="1">
    <citation type="submission" date="2016-04" db="EMBL/GenBank/DDBJ databases">
        <title>Genome analyses suggest a sexual origin of heterokaryosis in a supposedly ancient asexual fungus.</title>
        <authorList>
            <person name="Ropars J."/>
            <person name="Sedzielewska K."/>
            <person name="Noel J."/>
            <person name="Charron P."/>
            <person name="Farinelli L."/>
            <person name="Marton T."/>
            <person name="Kruger M."/>
            <person name="Pelin A."/>
            <person name="Brachmann A."/>
            <person name="Corradi N."/>
        </authorList>
    </citation>
    <scope>NUCLEOTIDE SEQUENCE [LARGE SCALE GENOMIC DNA]</scope>
    <source>
        <strain evidence="2 3">C2</strain>
    </source>
</reference>
<accession>A0A2N1MFS9</accession>
<dbReference type="EMBL" id="LLXL01002562">
    <property type="protein sequence ID" value="PKK60503.1"/>
    <property type="molecule type" value="Genomic_DNA"/>
</dbReference>
<organism evidence="2 3">
    <name type="scientific">Rhizophagus irregularis</name>
    <dbReference type="NCBI Taxonomy" id="588596"/>
    <lineage>
        <taxon>Eukaryota</taxon>
        <taxon>Fungi</taxon>
        <taxon>Fungi incertae sedis</taxon>
        <taxon>Mucoromycota</taxon>
        <taxon>Glomeromycotina</taxon>
        <taxon>Glomeromycetes</taxon>
        <taxon>Glomerales</taxon>
        <taxon>Glomeraceae</taxon>
        <taxon>Rhizophagus</taxon>
    </lineage>
</organism>
<evidence type="ECO:0000313" key="2">
    <source>
        <dbReference type="EMBL" id="PKK60503.1"/>
    </source>
</evidence>
<comment type="caution">
    <text evidence="2">The sequence shown here is derived from an EMBL/GenBank/DDBJ whole genome shotgun (WGS) entry which is preliminary data.</text>
</comment>
<feature type="transmembrane region" description="Helical" evidence="1">
    <location>
        <begin position="159"/>
        <end position="182"/>
    </location>
</feature>
<dbReference type="VEuPathDB" id="FungiDB:RhiirA1_458422"/>
<keyword evidence="1" id="KW-0812">Transmembrane</keyword>